<dbReference type="InterPro" id="IPR018704">
    <property type="entry name" value="SecYEG/CpoB_TPR"/>
</dbReference>
<evidence type="ECO:0000256" key="5">
    <source>
        <dbReference type="ARBA" id="ARBA00023136"/>
    </source>
</evidence>
<evidence type="ECO:0000256" key="7">
    <source>
        <dbReference type="ARBA" id="ARBA00024197"/>
    </source>
</evidence>
<dbReference type="InterPro" id="IPR011990">
    <property type="entry name" value="TPR-like_helical_dom_sf"/>
</dbReference>
<evidence type="ECO:0000256" key="8">
    <source>
        <dbReference type="ARBA" id="ARBA00024235"/>
    </source>
</evidence>
<dbReference type="GO" id="GO:0005886">
    <property type="term" value="C:plasma membrane"/>
    <property type="evidence" value="ECO:0007669"/>
    <property type="project" value="UniProtKB-SubCell"/>
</dbReference>
<keyword evidence="9" id="KW-0802">TPR repeat</keyword>
<reference evidence="11 12" key="1">
    <citation type="submission" date="2019-02" db="EMBL/GenBank/DDBJ databases">
        <title>Prokaryotic population dynamics and viral predation in marine succession experiment using metagenomics: the confinement effect.</title>
        <authorList>
            <person name="Haro-Moreno J.M."/>
            <person name="Rodriguez-Valera F."/>
            <person name="Lopez-Perez M."/>
        </authorList>
    </citation>
    <scope>NUCLEOTIDE SEQUENCE [LARGE SCALE GENOMIC DNA]</scope>
    <source>
        <strain evidence="11">MED-G157</strain>
    </source>
</reference>
<proteinExistence type="inferred from homology"/>
<keyword evidence="3" id="KW-0812">Transmembrane</keyword>
<dbReference type="EMBL" id="SHAG01000017">
    <property type="protein sequence ID" value="RZO76130.1"/>
    <property type="molecule type" value="Genomic_DNA"/>
</dbReference>
<keyword evidence="5" id="KW-0472">Membrane</keyword>
<evidence type="ECO:0000256" key="6">
    <source>
        <dbReference type="ARBA" id="ARBA00023186"/>
    </source>
</evidence>
<dbReference type="Proteomes" id="UP000316199">
    <property type="component" value="Unassembled WGS sequence"/>
</dbReference>
<feature type="domain" description="Ancillary SecYEG translocon subunit/Cell division coordinator CpoB TPR" evidence="10">
    <location>
        <begin position="15"/>
        <end position="219"/>
    </location>
</feature>
<dbReference type="SUPFAM" id="SSF48452">
    <property type="entry name" value="TPR-like"/>
    <property type="match status" value="1"/>
</dbReference>
<sequence>MDVAETDEEQIEAIKIWWAENGKSLLLTLVLAIGAVFGYRAWENQALEDAETASSLYESMTVPMVGEQIIDLSAEIIESTRSVGNQLKIDHSETTYAFLGALYMAKISVEMNDLESAETELQWMLDNDVEDTLKPIVLIRLAYVIAAQGKLEEALSLVSEDQIERNVKAHSSSWYELQGDLYYQLGKMEKARKAYQRAIDSVSEERLDRTLLAKLEDITYVSAE</sequence>
<accession>A0A520S0Z1</accession>
<evidence type="ECO:0000256" key="4">
    <source>
        <dbReference type="ARBA" id="ARBA00022989"/>
    </source>
</evidence>
<evidence type="ECO:0000256" key="2">
    <source>
        <dbReference type="ARBA" id="ARBA00022475"/>
    </source>
</evidence>
<evidence type="ECO:0000256" key="9">
    <source>
        <dbReference type="PROSITE-ProRule" id="PRU00339"/>
    </source>
</evidence>
<dbReference type="InterPro" id="IPR026039">
    <property type="entry name" value="YfgM"/>
</dbReference>
<dbReference type="AlphaFoldDB" id="A0A520S0Z1"/>
<keyword evidence="6" id="KW-0143">Chaperone</keyword>
<evidence type="ECO:0000256" key="3">
    <source>
        <dbReference type="ARBA" id="ARBA00022692"/>
    </source>
</evidence>
<gene>
    <name evidence="11" type="ORF">EVA68_05125</name>
</gene>
<keyword evidence="4" id="KW-1133">Transmembrane helix</keyword>
<comment type="subcellular location">
    <subcellularLocation>
        <location evidence="1">Cell membrane</location>
        <topology evidence="1">Single-pass type II membrane protein</topology>
    </subcellularLocation>
</comment>
<dbReference type="PANTHER" id="PTHR38035:SF1">
    <property type="entry name" value="ANCILLARY SECYEG TRANSLOCON SUBUNIT"/>
    <property type="match status" value="1"/>
</dbReference>
<organism evidence="11 12">
    <name type="scientific">OM182 bacterium</name>
    <dbReference type="NCBI Taxonomy" id="2510334"/>
    <lineage>
        <taxon>Bacteria</taxon>
        <taxon>Pseudomonadati</taxon>
        <taxon>Pseudomonadota</taxon>
        <taxon>Gammaproteobacteria</taxon>
        <taxon>OMG group</taxon>
        <taxon>OM182 clade</taxon>
    </lineage>
</organism>
<evidence type="ECO:0000256" key="1">
    <source>
        <dbReference type="ARBA" id="ARBA00004401"/>
    </source>
</evidence>
<dbReference type="GO" id="GO:0044877">
    <property type="term" value="F:protein-containing complex binding"/>
    <property type="evidence" value="ECO:0007669"/>
    <property type="project" value="InterPro"/>
</dbReference>
<evidence type="ECO:0000259" key="10">
    <source>
        <dbReference type="Pfam" id="PF09976"/>
    </source>
</evidence>
<evidence type="ECO:0000313" key="12">
    <source>
        <dbReference type="Proteomes" id="UP000316199"/>
    </source>
</evidence>
<dbReference type="InterPro" id="IPR019734">
    <property type="entry name" value="TPR_rpt"/>
</dbReference>
<name>A0A520S0Z1_9GAMM</name>
<protein>
    <recommendedName>
        <fullName evidence="8">Ancillary SecYEG translocon subunit</fullName>
    </recommendedName>
</protein>
<dbReference type="PANTHER" id="PTHR38035">
    <property type="entry name" value="UPF0070 PROTEIN YFGM"/>
    <property type="match status" value="1"/>
</dbReference>
<dbReference type="PROSITE" id="PS50005">
    <property type="entry name" value="TPR"/>
    <property type="match status" value="1"/>
</dbReference>
<comment type="caution">
    <text evidence="11">The sequence shown here is derived from an EMBL/GenBank/DDBJ whole genome shotgun (WGS) entry which is preliminary data.</text>
</comment>
<comment type="similarity">
    <text evidence="7">Belongs to the YfgM family.</text>
</comment>
<feature type="repeat" description="TPR" evidence="9">
    <location>
        <begin position="172"/>
        <end position="205"/>
    </location>
</feature>
<dbReference type="PIRSF" id="PIRSF006170">
    <property type="entry name" value="YfgM"/>
    <property type="match status" value="1"/>
</dbReference>
<dbReference type="Pfam" id="PF09976">
    <property type="entry name" value="TPR_21"/>
    <property type="match status" value="1"/>
</dbReference>
<dbReference type="Gene3D" id="1.25.40.10">
    <property type="entry name" value="Tetratricopeptide repeat domain"/>
    <property type="match status" value="1"/>
</dbReference>
<keyword evidence="2" id="KW-1003">Cell membrane</keyword>
<evidence type="ECO:0000313" key="11">
    <source>
        <dbReference type="EMBL" id="RZO76130.1"/>
    </source>
</evidence>